<keyword evidence="2" id="KW-1133">Transmembrane helix</keyword>
<accession>E4Y995</accession>
<feature type="compositionally biased region" description="Polar residues" evidence="1">
    <location>
        <begin position="21"/>
        <end position="33"/>
    </location>
</feature>
<feature type="transmembrane region" description="Helical" evidence="2">
    <location>
        <begin position="68"/>
        <end position="87"/>
    </location>
</feature>
<evidence type="ECO:0000256" key="1">
    <source>
        <dbReference type="SAM" id="MobiDB-lite"/>
    </source>
</evidence>
<organism evidence="3">
    <name type="scientific">Oikopleura dioica</name>
    <name type="common">Tunicate</name>
    <dbReference type="NCBI Taxonomy" id="34765"/>
    <lineage>
        <taxon>Eukaryota</taxon>
        <taxon>Metazoa</taxon>
        <taxon>Chordata</taxon>
        <taxon>Tunicata</taxon>
        <taxon>Appendicularia</taxon>
        <taxon>Copelata</taxon>
        <taxon>Oikopleuridae</taxon>
        <taxon>Oikopleura</taxon>
    </lineage>
</organism>
<keyword evidence="2" id="KW-0812">Transmembrane</keyword>
<keyword evidence="2" id="KW-0472">Membrane</keyword>
<dbReference type="AlphaFoldDB" id="E4Y995"/>
<evidence type="ECO:0000313" key="3">
    <source>
        <dbReference type="EMBL" id="CBY32132.1"/>
    </source>
</evidence>
<name>E4Y995_OIKDI</name>
<gene>
    <name evidence="3" type="ORF">GSOID_T00030544001</name>
</gene>
<evidence type="ECO:0000256" key="2">
    <source>
        <dbReference type="SAM" id="Phobius"/>
    </source>
</evidence>
<feature type="region of interest" description="Disordered" evidence="1">
    <location>
        <begin position="15"/>
        <end position="42"/>
    </location>
</feature>
<sequence length="96" mass="10525">MSFYDNQNTDQWGSAFGSNAPAYSSQPNYQSPASPAFQGAPGAVPVIDPATVNQGENAEQTNRKAQTLCTVIFLLSFAIAHIIRFFFFPETFNNKN</sequence>
<dbReference type="Proteomes" id="UP000011014">
    <property type="component" value="Unassembled WGS sequence"/>
</dbReference>
<proteinExistence type="predicted"/>
<reference evidence="3" key="1">
    <citation type="journal article" date="2010" name="Science">
        <title>Plasticity of animal genome architecture unmasked by rapid evolution of a pelagic tunicate.</title>
        <authorList>
            <person name="Denoeud F."/>
            <person name="Henriet S."/>
            <person name="Mungpakdee S."/>
            <person name="Aury J.M."/>
            <person name="Da Silva C."/>
            <person name="Brinkmann H."/>
            <person name="Mikhaleva J."/>
            <person name="Olsen L.C."/>
            <person name="Jubin C."/>
            <person name="Canestro C."/>
            <person name="Bouquet J.M."/>
            <person name="Danks G."/>
            <person name="Poulain J."/>
            <person name="Campsteijn C."/>
            <person name="Adamski M."/>
            <person name="Cross I."/>
            <person name="Yadetie F."/>
            <person name="Muffato M."/>
            <person name="Louis A."/>
            <person name="Butcher S."/>
            <person name="Tsagkogeorga G."/>
            <person name="Konrad A."/>
            <person name="Singh S."/>
            <person name="Jensen M.F."/>
            <person name="Cong E.H."/>
            <person name="Eikeseth-Otteraa H."/>
            <person name="Noel B."/>
            <person name="Anthouard V."/>
            <person name="Porcel B.M."/>
            <person name="Kachouri-Lafond R."/>
            <person name="Nishino A."/>
            <person name="Ugolini M."/>
            <person name="Chourrout P."/>
            <person name="Nishida H."/>
            <person name="Aasland R."/>
            <person name="Huzurbazar S."/>
            <person name="Westhof E."/>
            <person name="Delsuc F."/>
            <person name="Lehrach H."/>
            <person name="Reinhardt R."/>
            <person name="Weissenbach J."/>
            <person name="Roy S.W."/>
            <person name="Artiguenave F."/>
            <person name="Postlethwait J.H."/>
            <person name="Manak J.R."/>
            <person name="Thompson E.M."/>
            <person name="Jaillon O."/>
            <person name="Du Pasquier L."/>
            <person name="Boudinot P."/>
            <person name="Liberles D.A."/>
            <person name="Volff J.N."/>
            <person name="Philippe H."/>
            <person name="Lenhard B."/>
            <person name="Roest Crollius H."/>
            <person name="Wincker P."/>
            <person name="Chourrout D."/>
        </authorList>
    </citation>
    <scope>NUCLEOTIDE SEQUENCE [LARGE SCALE GENOMIC DNA]</scope>
</reference>
<dbReference type="EMBL" id="FN654335">
    <property type="protein sequence ID" value="CBY32132.1"/>
    <property type="molecule type" value="Genomic_DNA"/>
</dbReference>
<protein>
    <submittedName>
        <fullName evidence="3">Uncharacterized protein</fullName>
    </submittedName>
</protein>